<name>A0AAW8NW80_9GAMM</name>
<proteinExistence type="inferred from homology"/>
<keyword evidence="4 9" id="KW-1003">Cell membrane</keyword>
<keyword evidence="6 9" id="KW-0812">Transmembrane</keyword>
<dbReference type="AlphaFoldDB" id="A0AAW8NW80"/>
<keyword evidence="16" id="KW-1185">Reference proteome</keyword>
<protein>
    <recommendedName>
        <fullName evidence="9">Membrane fusion protein (MFP) family protein</fullName>
    </recommendedName>
</protein>
<dbReference type="InterPro" id="IPR058982">
    <property type="entry name" value="Beta-barrel_AprE"/>
</dbReference>
<feature type="coiled-coil region" evidence="10">
    <location>
        <begin position="278"/>
        <end position="305"/>
    </location>
</feature>
<evidence type="ECO:0000256" key="1">
    <source>
        <dbReference type="ARBA" id="ARBA00004377"/>
    </source>
</evidence>
<feature type="transmembrane region" description="Helical" evidence="9">
    <location>
        <begin position="30"/>
        <end position="48"/>
    </location>
</feature>
<keyword evidence="3 9" id="KW-0813">Transport</keyword>
<feature type="domain" description="AprE-like beta-barrel" evidence="12">
    <location>
        <begin position="347"/>
        <end position="437"/>
    </location>
</feature>
<evidence type="ECO:0000256" key="6">
    <source>
        <dbReference type="ARBA" id="ARBA00022692"/>
    </source>
</evidence>
<reference evidence="13" key="2">
    <citation type="submission" date="2022-11" db="EMBL/GenBank/DDBJ databases">
        <title>Prophages regulate Shewanella fidelis motility and biofilm formation: implications for gut colonization dynamics in Ciona robusta.</title>
        <authorList>
            <person name="Natarajan O."/>
            <person name="Gibboney S.L."/>
            <person name="Young M.N."/>
            <person name="Lim S.J."/>
            <person name="Pluta N."/>
            <person name="Atkinson C.G.F."/>
            <person name="Leigh B.A."/>
            <person name="Liberti A."/>
            <person name="Kees E."/>
            <person name="Breitbart M."/>
            <person name="Gralnick J."/>
            <person name="Dishaw L.J."/>
        </authorList>
    </citation>
    <scope>NUCLEOTIDE SEQUENCE</scope>
    <source>
        <strain evidence="13">3313</strain>
    </source>
</reference>
<dbReference type="NCBIfam" id="TIGR01843">
    <property type="entry name" value="type_I_hlyD"/>
    <property type="match status" value="1"/>
</dbReference>
<dbReference type="GO" id="GO:0009306">
    <property type="term" value="P:protein secretion"/>
    <property type="evidence" value="ECO:0007669"/>
    <property type="project" value="InterPro"/>
</dbReference>
<sequence length="460" mass="51380">MSKHLTTHDLEMVDDVYGAMMTDAPASHRLTIWALAALVLTFLIWAYFAELDQVTTGMGKVIPSSQVQVIQSLDGGILQEMYVQEGLIVTKGQPLVRIDATRFQSDFAQQEQEVNSLQANVIRLRSELNSITISGITNDWREQVKIAPQTLVFPTALEEADPELTRRQREEYVGRLDNLSNQLEIQARQIQQRNQEIQELASKIKTLTTSYQLVSRELELTRPLAEKGIVPEVELLKLQRVVNDIQGELASLRLLRPKVKSTMDEAILKRRESVLIYAADSRAQLNEMQTKLARMNEAQVGAQDKVSKAEITSPVNGTVKTVHINTLGGVVQPGVDIIEIVPSEDKLLIETKIIPKDIAFLHPGLPAVVKVTAYDFTRYGGLNGVVEHISADTTQDEEGNSFYIVKVRTEFSSLTKDDGTEMPIIPGMLTSVDVITGQRSVLEYILNPILRAKDTALRER</sequence>
<dbReference type="PANTHER" id="PTHR30386">
    <property type="entry name" value="MEMBRANE FUSION SUBUNIT OF EMRAB-TOLC MULTIDRUG EFFLUX PUMP"/>
    <property type="match status" value="1"/>
</dbReference>
<evidence type="ECO:0000256" key="3">
    <source>
        <dbReference type="ARBA" id="ARBA00022448"/>
    </source>
</evidence>
<dbReference type="EMBL" id="JAPMLD010000017">
    <property type="protein sequence ID" value="MDW4826495.1"/>
    <property type="molecule type" value="Genomic_DNA"/>
</dbReference>
<comment type="similarity">
    <text evidence="2 9">Belongs to the membrane fusion protein (MFP) (TC 8.A.1) family.</text>
</comment>
<dbReference type="InterPro" id="IPR058781">
    <property type="entry name" value="HH_AprE-like"/>
</dbReference>
<dbReference type="Gene3D" id="2.40.30.170">
    <property type="match status" value="1"/>
</dbReference>
<keyword evidence="8 9" id="KW-0472">Membrane</keyword>
<keyword evidence="5 9" id="KW-0997">Cell inner membrane</keyword>
<evidence type="ECO:0000256" key="9">
    <source>
        <dbReference type="RuleBase" id="RU365093"/>
    </source>
</evidence>
<evidence type="ECO:0000256" key="7">
    <source>
        <dbReference type="ARBA" id="ARBA00022989"/>
    </source>
</evidence>
<evidence type="ECO:0000313" key="15">
    <source>
        <dbReference type="Proteomes" id="UP001259340"/>
    </source>
</evidence>
<dbReference type="Pfam" id="PF26002">
    <property type="entry name" value="Beta-barrel_AprE"/>
    <property type="match status" value="1"/>
</dbReference>
<dbReference type="PANTHER" id="PTHR30386:SF26">
    <property type="entry name" value="TRANSPORT PROTEIN COMB"/>
    <property type="match status" value="1"/>
</dbReference>
<accession>A0AAW8NW80</accession>
<comment type="caution">
    <text evidence="13">The sequence shown here is derived from an EMBL/GenBank/DDBJ whole genome shotgun (WGS) entry which is preliminary data.</text>
</comment>
<evidence type="ECO:0000259" key="11">
    <source>
        <dbReference type="Pfam" id="PF25994"/>
    </source>
</evidence>
<dbReference type="GO" id="GO:0005886">
    <property type="term" value="C:plasma membrane"/>
    <property type="evidence" value="ECO:0007669"/>
    <property type="project" value="UniProtKB-SubCell"/>
</dbReference>
<dbReference type="InterPro" id="IPR010129">
    <property type="entry name" value="T1SS_HlyD"/>
</dbReference>
<dbReference type="PRINTS" id="PR01490">
    <property type="entry name" value="RTXTOXIND"/>
</dbReference>
<feature type="domain" description="AprE-like long alpha-helical hairpin" evidence="11">
    <location>
        <begin position="104"/>
        <end position="305"/>
    </location>
</feature>
<dbReference type="Proteomes" id="UP001259340">
    <property type="component" value="Unassembled WGS sequence"/>
</dbReference>
<evidence type="ECO:0000256" key="4">
    <source>
        <dbReference type="ARBA" id="ARBA00022475"/>
    </source>
</evidence>
<dbReference type="InterPro" id="IPR006144">
    <property type="entry name" value="Secretion_HlyD_CS"/>
</dbReference>
<dbReference type="Gene3D" id="1.10.287.470">
    <property type="entry name" value="Helix hairpin bin"/>
    <property type="match status" value="1"/>
</dbReference>
<dbReference type="SUPFAM" id="SSF111369">
    <property type="entry name" value="HlyD-like secretion proteins"/>
    <property type="match status" value="1"/>
</dbReference>
<evidence type="ECO:0000256" key="10">
    <source>
        <dbReference type="SAM" id="Coils"/>
    </source>
</evidence>
<evidence type="ECO:0000256" key="2">
    <source>
        <dbReference type="ARBA" id="ARBA00009477"/>
    </source>
</evidence>
<dbReference type="InterPro" id="IPR050739">
    <property type="entry name" value="MFP"/>
</dbReference>
<gene>
    <name evidence="13" type="ORF">OS133_21635</name>
    <name evidence="14" type="ORF">OS134_20715</name>
</gene>
<dbReference type="Gene3D" id="2.40.50.100">
    <property type="match status" value="1"/>
</dbReference>
<dbReference type="PROSITE" id="PS00543">
    <property type="entry name" value="HLYD_FAMILY"/>
    <property type="match status" value="1"/>
</dbReference>
<dbReference type="RefSeq" id="WP_310656066.1">
    <property type="nucleotide sequence ID" value="NZ_JAPMLA010000019.1"/>
</dbReference>
<evidence type="ECO:0000313" key="13">
    <source>
        <dbReference type="EMBL" id="MDR8526209.1"/>
    </source>
</evidence>
<feature type="coiled-coil region" evidence="10">
    <location>
        <begin position="169"/>
        <end position="210"/>
    </location>
</feature>
<organism evidence="13 15">
    <name type="scientific">Shewanella fidelis</name>
    <dbReference type="NCBI Taxonomy" id="173509"/>
    <lineage>
        <taxon>Bacteria</taxon>
        <taxon>Pseudomonadati</taxon>
        <taxon>Pseudomonadota</taxon>
        <taxon>Gammaproteobacteria</taxon>
        <taxon>Alteromonadales</taxon>
        <taxon>Shewanellaceae</taxon>
        <taxon>Shewanella</taxon>
    </lineage>
</organism>
<evidence type="ECO:0000313" key="16">
    <source>
        <dbReference type="Proteomes" id="UP001271263"/>
    </source>
</evidence>
<evidence type="ECO:0000259" key="12">
    <source>
        <dbReference type="Pfam" id="PF26002"/>
    </source>
</evidence>
<keyword evidence="7 9" id="KW-1133">Transmembrane helix</keyword>
<evidence type="ECO:0000256" key="8">
    <source>
        <dbReference type="ARBA" id="ARBA00023136"/>
    </source>
</evidence>
<comment type="subcellular location">
    <subcellularLocation>
        <location evidence="1 9">Cell inner membrane</location>
        <topology evidence="1 9">Single-pass membrane protein</topology>
    </subcellularLocation>
</comment>
<evidence type="ECO:0000313" key="14">
    <source>
        <dbReference type="EMBL" id="MDW4826495.1"/>
    </source>
</evidence>
<keyword evidence="10" id="KW-0175">Coiled coil</keyword>
<evidence type="ECO:0000256" key="5">
    <source>
        <dbReference type="ARBA" id="ARBA00022519"/>
    </source>
</evidence>
<feature type="coiled-coil region" evidence="10">
    <location>
        <begin position="100"/>
        <end position="127"/>
    </location>
</feature>
<reference evidence="14 16" key="1">
    <citation type="journal article" date="2022" name="bioRxiv">
        <title>Prophages regulate Shewanella fidelis 3313 motility and biofilm formation: implications for gut colonization dynamics in Ciona robusta.</title>
        <authorList>
            <person name="Natarajan O."/>
            <person name="Gibboney S.L."/>
            <person name="Young M.N."/>
            <person name="Lim S.J."/>
            <person name="Pluta N."/>
            <person name="Atkinson C.G."/>
            <person name="Leigh B.A."/>
            <person name="Liberti A."/>
            <person name="Kees E.D."/>
            <person name="Breitbart M."/>
            <person name="Gralnick J.A."/>
            <person name="Dishaw L.J."/>
        </authorList>
    </citation>
    <scope>NUCLEOTIDE SEQUENCE [LARGE SCALE GENOMIC DNA]</scope>
    <source>
        <strain evidence="14 16">JG4066</strain>
    </source>
</reference>
<dbReference type="Proteomes" id="UP001271263">
    <property type="component" value="Unassembled WGS sequence"/>
</dbReference>
<dbReference type="EMBL" id="JAPMLE010000002">
    <property type="protein sequence ID" value="MDR8526209.1"/>
    <property type="molecule type" value="Genomic_DNA"/>
</dbReference>
<dbReference type="Pfam" id="PF25994">
    <property type="entry name" value="HH_AprE"/>
    <property type="match status" value="1"/>
</dbReference>